<evidence type="ECO:0000256" key="1">
    <source>
        <dbReference type="ARBA" id="ARBA00001946"/>
    </source>
</evidence>
<dbReference type="InterPro" id="IPR022907">
    <property type="entry name" value="VapC_family"/>
</dbReference>
<dbReference type="GO" id="GO:0016787">
    <property type="term" value="F:hydrolase activity"/>
    <property type="evidence" value="ECO:0007669"/>
    <property type="project" value="UniProtKB-KW"/>
</dbReference>
<dbReference type="EC" id="3.1.-.-" evidence="8"/>
<keyword evidence="2 8" id="KW-1277">Toxin-antitoxin system</keyword>
<dbReference type="OrthoDB" id="5458135at2"/>
<keyword evidence="5 8" id="KW-0378">Hydrolase</keyword>
<sequence>MILLDTNVVSEAMRPGANRRVVDWLNAQDLRTLHLSTISLAELGYGIAALPDGRRKNELKARLEETEDRVFGDRILAFDRTAAAEFSERMAAARKAGRGVGFADGQIAAIAAAKGMIVASRDTAPFEAMDVAFTDPWAA</sequence>
<comment type="function">
    <text evidence="8">Toxic component of a toxin-antitoxin (TA) system. An RNase.</text>
</comment>
<comment type="caution">
    <text evidence="10">The sequence shown here is derived from an EMBL/GenBank/DDBJ whole genome shotgun (WGS) entry which is preliminary data.</text>
</comment>
<organism evidence="10 11">
    <name type="scientific">Oceaniradius stylonematis</name>
    <dbReference type="NCBI Taxonomy" id="2184161"/>
    <lineage>
        <taxon>Bacteria</taxon>
        <taxon>Pseudomonadati</taxon>
        <taxon>Pseudomonadota</taxon>
        <taxon>Alphaproteobacteria</taxon>
        <taxon>Hyphomicrobiales</taxon>
        <taxon>Ahrensiaceae</taxon>
        <taxon>Oceaniradius</taxon>
    </lineage>
</organism>
<dbReference type="EMBL" id="QFWV02000009">
    <property type="protein sequence ID" value="RKF05474.1"/>
    <property type="molecule type" value="Genomic_DNA"/>
</dbReference>
<feature type="binding site" evidence="8">
    <location>
        <position position="5"/>
    </location>
    <ligand>
        <name>Mg(2+)</name>
        <dbReference type="ChEBI" id="CHEBI:18420"/>
    </ligand>
</feature>
<dbReference type="GO" id="GO:0090729">
    <property type="term" value="F:toxin activity"/>
    <property type="evidence" value="ECO:0007669"/>
    <property type="project" value="UniProtKB-KW"/>
</dbReference>
<evidence type="ECO:0000256" key="2">
    <source>
        <dbReference type="ARBA" id="ARBA00022649"/>
    </source>
</evidence>
<dbReference type="HAMAP" id="MF_00265">
    <property type="entry name" value="VapC_Nob1"/>
    <property type="match status" value="1"/>
</dbReference>
<evidence type="ECO:0000256" key="7">
    <source>
        <dbReference type="ARBA" id="ARBA00038093"/>
    </source>
</evidence>
<dbReference type="Pfam" id="PF01850">
    <property type="entry name" value="PIN"/>
    <property type="match status" value="1"/>
</dbReference>
<keyword evidence="6 8" id="KW-0460">Magnesium</keyword>
<dbReference type="InterPro" id="IPR002716">
    <property type="entry name" value="PIN_dom"/>
</dbReference>
<protein>
    <recommendedName>
        <fullName evidence="8">Ribonuclease VapC</fullName>
        <shortName evidence="8">RNase VapC</shortName>
        <ecNumber evidence="8">3.1.-.-</ecNumber>
    </recommendedName>
    <alternativeName>
        <fullName evidence="8">Toxin VapC</fullName>
    </alternativeName>
</protein>
<dbReference type="InterPro" id="IPR029060">
    <property type="entry name" value="PIN-like_dom_sf"/>
</dbReference>
<dbReference type="Gene3D" id="3.40.50.1010">
    <property type="entry name" value="5'-nuclease"/>
    <property type="match status" value="1"/>
</dbReference>
<dbReference type="GO" id="GO:0004540">
    <property type="term" value="F:RNA nuclease activity"/>
    <property type="evidence" value="ECO:0007669"/>
    <property type="project" value="InterPro"/>
</dbReference>
<evidence type="ECO:0000256" key="5">
    <source>
        <dbReference type="ARBA" id="ARBA00022801"/>
    </source>
</evidence>
<evidence type="ECO:0000259" key="9">
    <source>
        <dbReference type="Pfam" id="PF01850"/>
    </source>
</evidence>
<comment type="similarity">
    <text evidence="7 8">Belongs to the PINc/VapC protein family.</text>
</comment>
<accession>A0A3A8AFQ4</accession>
<evidence type="ECO:0000313" key="10">
    <source>
        <dbReference type="EMBL" id="RKF05474.1"/>
    </source>
</evidence>
<keyword evidence="8" id="KW-0800">Toxin</keyword>
<feature type="domain" description="PIN" evidence="9">
    <location>
        <begin position="2"/>
        <end position="130"/>
    </location>
</feature>
<dbReference type="GO" id="GO:0000287">
    <property type="term" value="F:magnesium ion binding"/>
    <property type="evidence" value="ECO:0007669"/>
    <property type="project" value="UniProtKB-UniRule"/>
</dbReference>
<feature type="binding site" evidence="8">
    <location>
        <position position="104"/>
    </location>
    <ligand>
        <name>Mg(2+)</name>
        <dbReference type="ChEBI" id="CHEBI:18420"/>
    </ligand>
</feature>
<gene>
    <name evidence="8" type="primary">vapC</name>
    <name evidence="10" type="ORF">DEM25_016970</name>
</gene>
<evidence type="ECO:0000256" key="4">
    <source>
        <dbReference type="ARBA" id="ARBA00022723"/>
    </source>
</evidence>
<name>A0A3A8AFQ4_9HYPH</name>
<proteinExistence type="inferred from homology"/>
<dbReference type="InterPro" id="IPR050556">
    <property type="entry name" value="Type_II_TA_system_RNase"/>
</dbReference>
<dbReference type="RefSeq" id="WP_109767664.1">
    <property type="nucleotide sequence ID" value="NZ_QFWV02000009.1"/>
</dbReference>
<comment type="cofactor">
    <cofactor evidence="1 8">
        <name>Mg(2+)</name>
        <dbReference type="ChEBI" id="CHEBI:18420"/>
    </cofactor>
</comment>
<dbReference type="Proteomes" id="UP000246132">
    <property type="component" value="Unassembled WGS sequence"/>
</dbReference>
<keyword evidence="4 8" id="KW-0479">Metal-binding</keyword>
<evidence type="ECO:0000313" key="11">
    <source>
        <dbReference type="Proteomes" id="UP000246132"/>
    </source>
</evidence>
<evidence type="ECO:0000256" key="6">
    <source>
        <dbReference type="ARBA" id="ARBA00022842"/>
    </source>
</evidence>
<evidence type="ECO:0000256" key="3">
    <source>
        <dbReference type="ARBA" id="ARBA00022722"/>
    </source>
</evidence>
<keyword evidence="3 8" id="KW-0540">Nuclease</keyword>
<dbReference type="PANTHER" id="PTHR33653:SF1">
    <property type="entry name" value="RIBONUCLEASE VAPC2"/>
    <property type="match status" value="1"/>
</dbReference>
<dbReference type="PANTHER" id="PTHR33653">
    <property type="entry name" value="RIBONUCLEASE VAPC2"/>
    <property type="match status" value="1"/>
</dbReference>
<dbReference type="SUPFAM" id="SSF88723">
    <property type="entry name" value="PIN domain-like"/>
    <property type="match status" value="1"/>
</dbReference>
<evidence type="ECO:0000256" key="8">
    <source>
        <dbReference type="HAMAP-Rule" id="MF_00265"/>
    </source>
</evidence>
<dbReference type="AlphaFoldDB" id="A0A3A8AFQ4"/>
<reference evidence="10 11" key="1">
    <citation type="journal article" date="2018" name="Int. J. Syst. Bacteriol.">
        <title>Oceaniradius stylonemae gen. nov., sp. nov., isolated from a red alga, Stylonema cornu-cervi.</title>
        <authorList>
            <person name="Jeong S."/>
        </authorList>
    </citation>
    <scope>NUCLEOTIDE SEQUENCE [LARGE SCALE GENOMIC DNA]</scope>
    <source>
        <strain evidence="10 11">StC1</strain>
    </source>
</reference>
<dbReference type="CDD" id="cd18731">
    <property type="entry name" value="PIN_NgFitB-like"/>
    <property type="match status" value="1"/>
</dbReference>
<keyword evidence="11" id="KW-1185">Reference proteome</keyword>